<dbReference type="Gene3D" id="3.40.630.10">
    <property type="entry name" value="Zn peptidases"/>
    <property type="match status" value="1"/>
</dbReference>
<dbReference type="EMBL" id="JBHTBS010000002">
    <property type="protein sequence ID" value="MFC7336575.1"/>
    <property type="molecule type" value="Genomic_DNA"/>
</dbReference>
<proteinExistence type="predicted"/>
<organism evidence="2 3">
    <name type="scientific">Haloferula chungangensis</name>
    <dbReference type="NCBI Taxonomy" id="1048331"/>
    <lineage>
        <taxon>Bacteria</taxon>
        <taxon>Pseudomonadati</taxon>
        <taxon>Verrucomicrobiota</taxon>
        <taxon>Verrucomicrobiia</taxon>
        <taxon>Verrucomicrobiales</taxon>
        <taxon>Verrucomicrobiaceae</taxon>
        <taxon>Haloferula</taxon>
    </lineage>
</organism>
<keyword evidence="1" id="KW-0472">Membrane</keyword>
<dbReference type="RefSeq" id="WP_379709953.1">
    <property type="nucleotide sequence ID" value="NZ_JBHTBS010000002.1"/>
</dbReference>
<keyword evidence="1" id="KW-0812">Transmembrane</keyword>
<evidence type="ECO:0000256" key="1">
    <source>
        <dbReference type="SAM" id="Phobius"/>
    </source>
</evidence>
<comment type="caution">
    <text evidence="2">The sequence shown here is derived from an EMBL/GenBank/DDBJ whole genome shotgun (WGS) entry which is preliminary data.</text>
</comment>
<reference evidence="3" key="1">
    <citation type="journal article" date="2019" name="Int. J. Syst. Evol. Microbiol.">
        <title>The Global Catalogue of Microorganisms (GCM) 10K type strain sequencing project: providing services to taxonomists for standard genome sequencing and annotation.</title>
        <authorList>
            <consortium name="The Broad Institute Genomics Platform"/>
            <consortium name="The Broad Institute Genome Sequencing Center for Infectious Disease"/>
            <person name="Wu L."/>
            <person name="Ma J."/>
        </authorList>
    </citation>
    <scope>NUCLEOTIDE SEQUENCE [LARGE SCALE GENOMIC DNA]</scope>
    <source>
        <strain evidence="3">CGMCC 4.1467</strain>
    </source>
</reference>
<keyword evidence="3" id="KW-1185">Reference proteome</keyword>
<feature type="transmembrane region" description="Helical" evidence="1">
    <location>
        <begin position="15"/>
        <end position="36"/>
    </location>
</feature>
<accession>A0ABW2L508</accession>
<evidence type="ECO:0000313" key="2">
    <source>
        <dbReference type="EMBL" id="MFC7336575.1"/>
    </source>
</evidence>
<evidence type="ECO:0000313" key="3">
    <source>
        <dbReference type="Proteomes" id="UP001596472"/>
    </source>
</evidence>
<name>A0ABW2L508_9BACT</name>
<gene>
    <name evidence="2" type="ORF">ACFQY0_05240</name>
</gene>
<protein>
    <submittedName>
        <fullName evidence="2">Uncharacterized protein</fullName>
    </submittedName>
</protein>
<dbReference type="SUPFAM" id="SSF53187">
    <property type="entry name" value="Zn-dependent exopeptidases"/>
    <property type="match status" value="1"/>
</dbReference>
<dbReference type="Proteomes" id="UP001596472">
    <property type="component" value="Unassembled WGS sequence"/>
</dbReference>
<sequence>MNEESETAKPRRSRWVVAMLVILPFWLFVSALLGLWKYHHDSKKEEVFEPSKFTTPIEAERLADDMRKLVEIVGPRNVSSDDGKRGLKRAASMVQGALGAGNAGYRVELEKGVGEAGFEWPVIVATLPGGSGQALWVVTGYDTLGSGVEANSSGVVSVLAVARALAGEKPLRPIKFAFLPHAYDPEAPVVELLDQFSASMGKPDLVLVVESMGAKGELLVSSRELEVLKRPEFEKWATIVGAEAICLEEDFDLASTLFELNQPAVRVATRRVVSAGEADDRMPDRLQHAAATKVLAELVMDLAR</sequence>
<keyword evidence="1" id="KW-1133">Transmembrane helix</keyword>